<reference evidence="4 5" key="2">
    <citation type="journal article" date="2015" name="MBio">
        <title>Genome-Resolved Metagenomic Analysis Reveals Roles for Candidate Phyla and Other Microbial Community Members in Biogeochemical Transformations in Oil Reservoirs.</title>
        <authorList>
            <person name="Hu P."/>
            <person name="Tom L."/>
            <person name="Singh A."/>
            <person name="Thomas B.C."/>
            <person name="Baker B.J."/>
            <person name="Piceno Y.M."/>
            <person name="Andersen G.L."/>
            <person name="Banfield J.F."/>
        </authorList>
    </citation>
    <scope>NUCLEOTIDE SEQUENCE [LARGE SCALE GENOMIC DNA]</scope>
</reference>
<feature type="domain" description="Amine oxidase" evidence="1">
    <location>
        <begin position="10"/>
        <end position="399"/>
    </location>
</feature>
<dbReference type="NCBIfam" id="NF005560">
    <property type="entry name" value="PRK07233.1"/>
    <property type="match status" value="1"/>
</dbReference>
<dbReference type="EMBL" id="LGEX01000041">
    <property type="protein sequence ID" value="KUK06321.1"/>
    <property type="molecule type" value="Genomic_DNA"/>
</dbReference>
<dbReference type="AlphaFoldDB" id="A0A117KUA3"/>
<dbReference type="InterPro" id="IPR002937">
    <property type="entry name" value="Amino_oxidase"/>
</dbReference>
<sequence>MKIAVVGAGLTGLKTAKELAEHAKVVVFEPDDVGGLVATFREFSIEKFYHHCFRDDAFLLEEIKRCGLKSKLVWKIAKTGFAANGKIYPLNTPFEILRYPLLTFGEKIRLARFTLKSRKLNYEDFDDVGVSEGIREELGEGLLERFFMPLLRSKFGENAEKVSYAWLLGRVAIRSNRKYSGEEIGYIRHGFQQLVDKMAEGLEIRRERARIRKNARWDVNGEDFDAVVYTAPLSELGELAEKLGIPEVRYQSSVCALIGAEETLTENIYWTNIADKMSFGAVIEHTNFMPFEDYGIHLMYLAAYSTPDGWLFNLSDKEIEKLFLSDLRKLGFKTESVRFVRVFKAKYSGPIYEKGYRRKITPYRVAEGFYVAGMTSRPNYPERSMNGSIMAGKEVAEQVKKDFL</sequence>
<accession>A0A117KUA3</accession>
<protein>
    <recommendedName>
        <fullName evidence="1">Amine oxidase domain-containing protein</fullName>
    </recommendedName>
</protein>
<dbReference type="PANTHER" id="PTHR42923">
    <property type="entry name" value="PROTOPORPHYRINOGEN OXIDASE"/>
    <property type="match status" value="1"/>
</dbReference>
<evidence type="ECO:0000313" key="2">
    <source>
        <dbReference type="EMBL" id="KUJ93553.1"/>
    </source>
</evidence>
<evidence type="ECO:0000313" key="4">
    <source>
        <dbReference type="Proteomes" id="UP000054015"/>
    </source>
</evidence>
<dbReference type="Pfam" id="PF01593">
    <property type="entry name" value="Amino_oxidase"/>
    <property type="match status" value="1"/>
</dbReference>
<dbReference type="SUPFAM" id="SSF51905">
    <property type="entry name" value="FAD/NAD(P)-binding domain"/>
    <property type="match status" value="1"/>
</dbReference>
<dbReference type="PANTHER" id="PTHR42923:SF3">
    <property type="entry name" value="PROTOPORPHYRINOGEN OXIDASE"/>
    <property type="match status" value="1"/>
</dbReference>
<dbReference type="InterPro" id="IPR036188">
    <property type="entry name" value="FAD/NAD-bd_sf"/>
</dbReference>
<dbReference type="InterPro" id="IPR050464">
    <property type="entry name" value="Zeta_carotene_desat/Oxidored"/>
</dbReference>
<dbReference type="Proteomes" id="UP000054015">
    <property type="component" value="Unassembled WGS sequence"/>
</dbReference>
<reference evidence="3" key="1">
    <citation type="journal article" date="2015" name="MBio">
        <title>Genome-resolved metagenomic analysis reveals roles for candidate phyla and other microbial community members in biogeochemical transformations in oil reservoirs.</title>
        <authorList>
            <person name="Hu P."/>
            <person name="Tom L."/>
            <person name="Singh A."/>
            <person name="Thomas B.C."/>
            <person name="Baker B.J."/>
            <person name="Piceno Y.M."/>
            <person name="Andersen G.L."/>
            <person name="Banfield J.F."/>
        </authorList>
    </citation>
    <scope>NUCLEOTIDE SEQUENCE [LARGE SCALE GENOMIC DNA]</scope>
    <source>
        <strain evidence="3">49_2300</strain>
        <strain evidence="2">49_95</strain>
    </source>
</reference>
<comment type="caution">
    <text evidence="3">The sequence shown here is derived from an EMBL/GenBank/DDBJ whole genome shotgun (WGS) entry which is preliminary data.</text>
</comment>
<organism evidence="3 4">
    <name type="scientific">Archaeoglobus fulgidus</name>
    <dbReference type="NCBI Taxonomy" id="2234"/>
    <lineage>
        <taxon>Archaea</taxon>
        <taxon>Methanobacteriati</taxon>
        <taxon>Methanobacteriota</taxon>
        <taxon>Archaeoglobi</taxon>
        <taxon>Archaeoglobales</taxon>
        <taxon>Archaeoglobaceae</taxon>
        <taxon>Archaeoglobus</taxon>
    </lineage>
</organism>
<dbReference type="GO" id="GO:0016491">
    <property type="term" value="F:oxidoreductase activity"/>
    <property type="evidence" value="ECO:0007669"/>
    <property type="project" value="InterPro"/>
</dbReference>
<proteinExistence type="predicted"/>
<dbReference type="EMBL" id="LGEQ01000021">
    <property type="protein sequence ID" value="KUJ93553.1"/>
    <property type="molecule type" value="Genomic_DNA"/>
</dbReference>
<name>A0A117KUA3_ARCFL</name>
<gene>
    <name evidence="2" type="ORF">XD40_1260</name>
    <name evidence="3" type="ORF">XD48_1451</name>
</gene>
<dbReference type="Gene3D" id="3.50.50.60">
    <property type="entry name" value="FAD/NAD(P)-binding domain"/>
    <property type="match status" value="1"/>
</dbReference>
<evidence type="ECO:0000259" key="1">
    <source>
        <dbReference type="Pfam" id="PF01593"/>
    </source>
</evidence>
<dbReference type="Proteomes" id="UP000054307">
    <property type="component" value="Unassembled WGS sequence"/>
</dbReference>
<dbReference type="PATRIC" id="fig|2234.6.peg.2091"/>
<evidence type="ECO:0000313" key="5">
    <source>
        <dbReference type="Proteomes" id="UP000054307"/>
    </source>
</evidence>
<evidence type="ECO:0000313" key="3">
    <source>
        <dbReference type="EMBL" id="KUK06321.1"/>
    </source>
</evidence>